<dbReference type="OrthoDB" id="10007135at2"/>
<dbReference type="AlphaFoldDB" id="A0A1H0LLQ1"/>
<name>A0A1H0LLQ1_9HYPH</name>
<keyword evidence="1" id="KW-1133">Transmembrane helix</keyword>
<proteinExistence type="predicted"/>
<evidence type="ECO:0000256" key="1">
    <source>
        <dbReference type="SAM" id="Phobius"/>
    </source>
</evidence>
<keyword evidence="3" id="KW-1185">Reference proteome</keyword>
<accession>A0A1H0LLQ1</accession>
<evidence type="ECO:0000313" key="3">
    <source>
        <dbReference type="Proteomes" id="UP000198793"/>
    </source>
</evidence>
<feature type="transmembrane region" description="Helical" evidence="1">
    <location>
        <begin position="23"/>
        <end position="50"/>
    </location>
</feature>
<feature type="transmembrane region" description="Helical" evidence="1">
    <location>
        <begin position="97"/>
        <end position="118"/>
    </location>
</feature>
<sequence>MRGLEALTQNLSTKAYTTLATRILGLLLLAVLLMAGLLALVLASIAIAIAWTDHRDLGNVTWQAMVTVHSAWIAIAAALVALLSFRHRKSSSVGRTLFQLSSRTLLAFLPIAAIAAFWQANLPSRPLNTEADVRPRLEPLLKQRVRGFPQFARIESLPEQIRNVRIKGPSMTFEPDTTRYVTFDFDTGCGRVIKVLAVLSAGDADTLGSVDDYNCQP</sequence>
<dbReference type="RefSeq" id="WP_090676256.1">
    <property type="nucleotide sequence ID" value="NZ_FNIT01000010.1"/>
</dbReference>
<feature type="transmembrane region" description="Helical" evidence="1">
    <location>
        <begin position="62"/>
        <end position="85"/>
    </location>
</feature>
<evidence type="ECO:0000313" key="2">
    <source>
        <dbReference type="EMBL" id="SDO69169.1"/>
    </source>
</evidence>
<organism evidence="2 3">
    <name type="scientific">Aureimonas jatrophae</name>
    <dbReference type="NCBI Taxonomy" id="1166073"/>
    <lineage>
        <taxon>Bacteria</taxon>
        <taxon>Pseudomonadati</taxon>
        <taxon>Pseudomonadota</taxon>
        <taxon>Alphaproteobacteria</taxon>
        <taxon>Hyphomicrobiales</taxon>
        <taxon>Aurantimonadaceae</taxon>
        <taxon>Aureimonas</taxon>
    </lineage>
</organism>
<protein>
    <submittedName>
        <fullName evidence="2">Uncharacterized protein</fullName>
    </submittedName>
</protein>
<dbReference type="Proteomes" id="UP000198793">
    <property type="component" value="Unassembled WGS sequence"/>
</dbReference>
<reference evidence="2 3" key="1">
    <citation type="submission" date="2016-10" db="EMBL/GenBank/DDBJ databases">
        <authorList>
            <person name="de Groot N.N."/>
        </authorList>
    </citation>
    <scope>NUCLEOTIDE SEQUENCE [LARGE SCALE GENOMIC DNA]</scope>
    <source>
        <strain evidence="3">L7-484,KACC 16230,DSM 25025</strain>
    </source>
</reference>
<gene>
    <name evidence="2" type="ORF">SAMN05192530_11096</name>
</gene>
<dbReference type="EMBL" id="FNIT01000010">
    <property type="protein sequence ID" value="SDO69169.1"/>
    <property type="molecule type" value="Genomic_DNA"/>
</dbReference>
<keyword evidence="1" id="KW-0472">Membrane</keyword>
<keyword evidence="1" id="KW-0812">Transmembrane</keyword>